<name>A0A2H0UK46_9BACT</name>
<dbReference type="InterPro" id="IPR018187">
    <property type="entry name" value="Asp/Glu_racemase_AS_1"/>
</dbReference>
<dbReference type="GO" id="GO:0009252">
    <property type="term" value="P:peptidoglycan biosynthetic process"/>
    <property type="evidence" value="ECO:0007669"/>
    <property type="project" value="TreeGrafter"/>
</dbReference>
<dbReference type="PANTHER" id="PTHR21198">
    <property type="entry name" value="GLUTAMATE RACEMASE"/>
    <property type="match status" value="1"/>
</dbReference>
<accession>A0A2H0UK46</accession>
<organism evidence="2 3">
    <name type="scientific">Candidatus Harrisonbacteria bacterium CG10_big_fil_rev_8_21_14_0_10_49_15</name>
    <dbReference type="NCBI Taxonomy" id="1974587"/>
    <lineage>
        <taxon>Bacteria</taxon>
        <taxon>Candidatus Harrisoniibacteriota</taxon>
    </lineage>
</organism>
<protein>
    <submittedName>
        <fullName evidence="2">Glutamate racemase</fullName>
    </submittedName>
</protein>
<dbReference type="SUPFAM" id="SSF53681">
    <property type="entry name" value="Aspartate/glutamate racemase"/>
    <property type="match status" value="1"/>
</dbReference>
<dbReference type="InterPro" id="IPR015942">
    <property type="entry name" value="Asp/Glu/hydantoin_racemase"/>
</dbReference>
<comment type="caution">
    <text evidence="2">The sequence shown here is derived from an EMBL/GenBank/DDBJ whole genome shotgun (WGS) entry which is preliminary data.</text>
</comment>
<sequence>MFDSGLGGLTILRVVQKALPEYNYVYLGDTARSPYGTRSRDAVYEFTKQAVDFLISKDCELIIIACNTASSEALRKIQHEYLPLKYAGKKVLGVIIPAAEEAVKETINKRVGVIATSGTVLSGAFTRELVKLSP</sequence>
<dbReference type="Gene3D" id="3.40.50.1860">
    <property type="match status" value="1"/>
</dbReference>
<evidence type="ECO:0000313" key="2">
    <source>
        <dbReference type="EMBL" id="PIR86777.1"/>
    </source>
</evidence>
<keyword evidence="1" id="KW-0413">Isomerase</keyword>
<dbReference type="Proteomes" id="UP000229526">
    <property type="component" value="Unassembled WGS sequence"/>
</dbReference>
<dbReference type="EMBL" id="PFBD01000027">
    <property type="protein sequence ID" value="PIR86777.1"/>
    <property type="molecule type" value="Genomic_DNA"/>
</dbReference>
<proteinExistence type="predicted"/>
<feature type="non-terminal residue" evidence="2">
    <location>
        <position position="134"/>
    </location>
</feature>
<dbReference type="PROSITE" id="PS00923">
    <property type="entry name" value="ASP_GLU_RACEMASE_1"/>
    <property type="match status" value="1"/>
</dbReference>
<dbReference type="AlphaFoldDB" id="A0A2H0UK46"/>
<dbReference type="InterPro" id="IPR001920">
    <property type="entry name" value="Asp/Glu_race"/>
</dbReference>
<evidence type="ECO:0000256" key="1">
    <source>
        <dbReference type="ARBA" id="ARBA00023235"/>
    </source>
</evidence>
<dbReference type="PANTHER" id="PTHR21198:SF2">
    <property type="entry name" value="GLUTAMATE RACEMASE"/>
    <property type="match status" value="1"/>
</dbReference>
<gene>
    <name evidence="2" type="ORF">COU11_03925</name>
</gene>
<evidence type="ECO:0000313" key="3">
    <source>
        <dbReference type="Proteomes" id="UP000229526"/>
    </source>
</evidence>
<reference evidence="3" key="1">
    <citation type="submission" date="2017-09" db="EMBL/GenBank/DDBJ databases">
        <title>Depth-based differentiation of microbial function through sediment-hosted aquifers and enrichment of novel symbionts in the deep terrestrial subsurface.</title>
        <authorList>
            <person name="Probst A.J."/>
            <person name="Ladd B."/>
            <person name="Jarett J.K."/>
            <person name="Geller-Mcgrath D.E."/>
            <person name="Sieber C.M.K."/>
            <person name="Emerson J.B."/>
            <person name="Anantharaman K."/>
            <person name="Thomas B.C."/>
            <person name="Malmstrom R."/>
            <person name="Stieglmeier M."/>
            <person name="Klingl A."/>
            <person name="Woyke T."/>
            <person name="Ryan C.M."/>
            <person name="Banfield J.F."/>
        </authorList>
    </citation>
    <scope>NUCLEOTIDE SEQUENCE [LARGE SCALE GENOMIC DNA]</scope>
</reference>
<dbReference type="Pfam" id="PF01177">
    <property type="entry name" value="Asp_Glu_race"/>
    <property type="match status" value="1"/>
</dbReference>
<dbReference type="GO" id="GO:0008881">
    <property type="term" value="F:glutamate racemase activity"/>
    <property type="evidence" value="ECO:0007669"/>
    <property type="project" value="TreeGrafter"/>
</dbReference>